<dbReference type="Proteomes" id="UP001652445">
    <property type="component" value="Unassembled WGS sequence"/>
</dbReference>
<protein>
    <submittedName>
        <fullName evidence="2">Uncharacterized protein</fullName>
    </submittedName>
</protein>
<proteinExistence type="predicted"/>
<sequence>MKKVLKFLTVSIMLWACLLGMSSLAFADAAMDFEITSVAYENGVLTAVGNFKNTGDKSIADVTKVDVKIILHNDAGDSKEVANHYFTDLKLNIKPGEAAEYTLTFSDVPEYTDATSWTAEEGEWEFTYFDDAPAVTPAPAEEAAAPAPAADTAPAALDFSVLSVFYEDGSLKASGVFTNTGGKNIDVVQKVSVKIILHNDAGDSKEVANQYFTDLPVHLKPVEMKEYTLIFTGVPEYTDATSWTAEEGEWEYTYFE</sequence>
<dbReference type="RefSeq" id="WP_262687474.1">
    <property type="nucleotide sequence ID" value="NZ_JAOQIO010000107.1"/>
</dbReference>
<dbReference type="EMBL" id="JAOQIO010000107">
    <property type="protein sequence ID" value="MCU6796624.1"/>
    <property type="molecule type" value="Genomic_DNA"/>
</dbReference>
<name>A0ABT2UPP5_9BACL</name>
<evidence type="ECO:0000313" key="3">
    <source>
        <dbReference type="Proteomes" id="UP001652445"/>
    </source>
</evidence>
<reference evidence="2 3" key="1">
    <citation type="submission" date="2022-09" db="EMBL/GenBank/DDBJ databases">
        <authorList>
            <person name="Han X.L."/>
            <person name="Wang Q."/>
            <person name="Lu T."/>
        </authorList>
    </citation>
    <scope>NUCLEOTIDE SEQUENCE [LARGE SCALE GENOMIC DNA]</scope>
    <source>
        <strain evidence="2 3">WQ 127069</strain>
    </source>
</reference>
<feature type="chain" id="PRO_5047254723" evidence="1">
    <location>
        <begin position="28"/>
        <end position="256"/>
    </location>
</feature>
<evidence type="ECO:0000256" key="1">
    <source>
        <dbReference type="SAM" id="SignalP"/>
    </source>
</evidence>
<comment type="caution">
    <text evidence="2">The sequence shown here is derived from an EMBL/GenBank/DDBJ whole genome shotgun (WGS) entry which is preliminary data.</text>
</comment>
<organism evidence="2 3">
    <name type="scientific">Paenibacillus baimaensis</name>
    <dbReference type="NCBI Taxonomy" id="2982185"/>
    <lineage>
        <taxon>Bacteria</taxon>
        <taxon>Bacillati</taxon>
        <taxon>Bacillota</taxon>
        <taxon>Bacilli</taxon>
        <taxon>Bacillales</taxon>
        <taxon>Paenibacillaceae</taxon>
        <taxon>Paenibacillus</taxon>
    </lineage>
</organism>
<keyword evidence="3" id="KW-1185">Reference proteome</keyword>
<evidence type="ECO:0000313" key="2">
    <source>
        <dbReference type="EMBL" id="MCU6796624.1"/>
    </source>
</evidence>
<keyword evidence="1" id="KW-0732">Signal</keyword>
<feature type="signal peptide" evidence="1">
    <location>
        <begin position="1"/>
        <end position="27"/>
    </location>
</feature>
<gene>
    <name evidence="2" type="ORF">OB236_31315</name>
</gene>
<accession>A0ABT2UPP5</accession>